<name>A0A132NHM5_9ACTN</name>
<comment type="caution">
    <text evidence="3">The sequence shown here is derived from an EMBL/GenBank/DDBJ whole genome shotgun (WGS) entry which is preliminary data.</text>
</comment>
<dbReference type="PATRIC" id="fig|1469144.10.peg.427"/>
<reference evidence="2" key="3">
    <citation type="submission" date="2015-04" db="EMBL/GenBank/DDBJ databases">
        <title>Physiological reanalysis, assessment of diazotrophy, and genome sequences of multiple isolates of Streptomyces thermoautotrophicus.</title>
        <authorList>
            <person name="MacKellar D.C."/>
            <person name="Lieber L."/>
            <person name="Norman J."/>
            <person name="Bolger A."/>
            <person name="Tobin C."/>
            <person name="Murray J.W."/>
            <person name="Woodward J."/>
            <person name="Friesen M."/>
            <person name="Prell J."/>
        </authorList>
    </citation>
    <scope>NUCLEOTIDE SEQUENCE [LARGE SCALE GENOMIC DNA]</scope>
    <source>
        <strain evidence="2">H1</strain>
    </source>
</reference>
<dbReference type="EMBL" id="LAXD01000001">
    <property type="protein sequence ID" value="KWW98715.1"/>
    <property type="molecule type" value="Genomic_DNA"/>
</dbReference>
<evidence type="ECO:0000313" key="4">
    <source>
        <dbReference type="Proteomes" id="UP000070188"/>
    </source>
</evidence>
<proteinExistence type="predicted"/>
<dbReference type="EMBL" id="JYIJ01000019">
    <property type="protein sequence ID" value="KWW97452.1"/>
    <property type="molecule type" value="Genomic_DNA"/>
</dbReference>
<dbReference type="Pfam" id="PF10604">
    <property type="entry name" value="Polyketide_cyc2"/>
    <property type="match status" value="1"/>
</dbReference>
<evidence type="ECO:0000313" key="6">
    <source>
        <dbReference type="Proteomes" id="UP000070659"/>
    </source>
</evidence>
<dbReference type="EMBL" id="JYIK01000793">
    <property type="protein sequence ID" value="KWX09516.1"/>
    <property type="molecule type" value="Genomic_DNA"/>
</dbReference>
<sequence>MNQPTVSGSVEVAAAPDAVYRLVSDVPNLPRWAVECERCDWLDGATGPRVGARFRGRNRNGVFRWSTIATVIAADPGRRFAFRVTALGLPVAEWRYEIEPAGAGCRVTESVRDLRGLLLRRVIGPLASGVWDRAEVNRRNIERTLARLKATAERVG</sequence>
<evidence type="ECO:0000313" key="5">
    <source>
        <dbReference type="Proteomes" id="UP000070598"/>
    </source>
</evidence>
<evidence type="ECO:0000313" key="2">
    <source>
        <dbReference type="EMBL" id="KWW98715.1"/>
    </source>
</evidence>
<dbReference type="OrthoDB" id="4618973at2"/>
<gene>
    <name evidence="2" type="ORF">LI90_344</name>
    <name evidence="1" type="ORF">TH66_17540</name>
    <name evidence="3" type="ORF">TR74_09100</name>
</gene>
<keyword evidence="4" id="KW-1185">Reference proteome</keyword>
<reference evidence="3 6" key="2">
    <citation type="submission" date="2015-02" db="EMBL/GenBank/DDBJ databases">
        <title>Physiological reanalysis, assessment of diazotrophy, and genome sequences of multiple isolates of Streptomyces thermoautotrophicus.</title>
        <authorList>
            <person name="MacKellar D.C."/>
            <person name="Lieber L."/>
            <person name="Norman J."/>
            <person name="Bolger A."/>
            <person name="Tobin C."/>
            <person name="Murray J.W."/>
            <person name="Prell J."/>
        </authorList>
    </citation>
    <scope>NUCLEOTIDE SEQUENCE [LARGE SCALE GENOMIC DNA]</scope>
    <source>
        <strain evidence="3 6">UBT1</strain>
    </source>
</reference>
<organism evidence="3 5">
    <name type="scientific">Carbonactinospora thermoautotrophica</name>
    <dbReference type="NCBI Taxonomy" id="1469144"/>
    <lineage>
        <taxon>Bacteria</taxon>
        <taxon>Bacillati</taxon>
        <taxon>Actinomycetota</taxon>
        <taxon>Actinomycetes</taxon>
        <taxon>Kitasatosporales</taxon>
        <taxon>Carbonactinosporaceae</taxon>
        <taxon>Carbonactinospora</taxon>
    </lineage>
</organism>
<reference evidence="4" key="4">
    <citation type="submission" date="2015-04" db="EMBL/GenBank/DDBJ databases">
        <title>Physiological reanalysis, assessment of diazotrophy, and genome sequences of multiple isolates of Streptomyces thermoautotrophicus.</title>
        <authorList>
            <person name="MacKellar D.C."/>
            <person name="Lieber L."/>
            <person name="Norman J."/>
            <person name="Bolger A."/>
            <person name="Tobin C."/>
            <person name="Murray J.W."/>
            <person name="Chang R."/>
            <person name="Ford T."/>
            <person name="Nguyen P.Q."/>
            <person name="Woodward J."/>
            <person name="Permingeat H."/>
            <person name="Joshi N.S."/>
            <person name="Silver P.A."/>
            <person name="Usadel B."/>
            <person name="Rutherford A.W."/>
            <person name="Friesen M."/>
            <person name="Prell J."/>
        </authorList>
    </citation>
    <scope>NUCLEOTIDE SEQUENCE [LARGE SCALE GENOMIC DNA]</scope>
    <source>
        <strain evidence="4">H1</strain>
    </source>
</reference>
<reference evidence="5" key="1">
    <citation type="submission" date="2015-02" db="EMBL/GenBank/DDBJ databases">
        <title>Physiological reanalysis, assessment of diazotrophy, and genome sequences of multiple isolates of Streptomyces thermoautotrophicus.</title>
        <authorList>
            <person name="MacKellar D.C."/>
            <person name="Lieber L."/>
            <person name="Norman J."/>
            <person name="Bolger A."/>
            <person name="Tobin C."/>
            <person name="Murray J.W."/>
            <person name="Friesen M."/>
            <person name="Prell J."/>
        </authorList>
    </citation>
    <scope>NUCLEOTIDE SEQUENCE [LARGE SCALE GENOMIC DNA]</scope>
    <source>
        <strain evidence="5">UBT1</strain>
    </source>
</reference>
<dbReference type="CDD" id="cd07812">
    <property type="entry name" value="SRPBCC"/>
    <property type="match status" value="1"/>
</dbReference>
<dbReference type="SUPFAM" id="SSF55961">
    <property type="entry name" value="Bet v1-like"/>
    <property type="match status" value="1"/>
</dbReference>
<dbReference type="Proteomes" id="UP000070188">
    <property type="component" value="Unassembled WGS sequence"/>
</dbReference>
<dbReference type="RefSeq" id="WP_066883571.1">
    <property type="nucleotide sequence ID" value="NZ_CP171739.1"/>
</dbReference>
<dbReference type="InterPro" id="IPR023393">
    <property type="entry name" value="START-like_dom_sf"/>
</dbReference>
<evidence type="ECO:0000313" key="3">
    <source>
        <dbReference type="EMBL" id="KWX09516.1"/>
    </source>
</evidence>
<dbReference type="Proteomes" id="UP000070659">
    <property type="component" value="Unassembled WGS sequence"/>
</dbReference>
<dbReference type="InterPro" id="IPR019587">
    <property type="entry name" value="Polyketide_cyclase/dehydratase"/>
</dbReference>
<dbReference type="Gene3D" id="3.30.530.20">
    <property type="match status" value="1"/>
</dbReference>
<dbReference type="STRING" id="1469144.LI90_344"/>
<dbReference type="Proteomes" id="UP000070598">
    <property type="component" value="Unassembled WGS sequence"/>
</dbReference>
<protein>
    <submittedName>
        <fullName evidence="2">Activator of Hsp90 ATPase 1 family protein</fullName>
    </submittedName>
</protein>
<evidence type="ECO:0000313" key="1">
    <source>
        <dbReference type="EMBL" id="KWW97452.1"/>
    </source>
</evidence>
<dbReference type="AlphaFoldDB" id="A0A132NHM5"/>
<accession>A0A132NHM5</accession>